<evidence type="ECO:0000313" key="2">
    <source>
        <dbReference type="EMBL" id="CAJ1952693.1"/>
    </source>
</evidence>
<name>A0AAD2JI45_9STRA</name>
<dbReference type="EMBL" id="CAKOGP040001814">
    <property type="protein sequence ID" value="CAJ1952693.1"/>
    <property type="molecule type" value="Genomic_DNA"/>
</dbReference>
<feature type="compositionally biased region" description="Basic and acidic residues" evidence="1">
    <location>
        <begin position="100"/>
        <end position="120"/>
    </location>
</feature>
<comment type="caution">
    <text evidence="2">The sequence shown here is derived from an EMBL/GenBank/DDBJ whole genome shotgun (WGS) entry which is preliminary data.</text>
</comment>
<feature type="compositionally biased region" description="Polar residues" evidence="1">
    <location>
        <begin position="346"/>
        <end position="358"/>
    </location>
</feature>
<accession>A0AAD2JI45</accession>
<keyword evidence="3" id="KW-1185">Reference proteome</keyword>
<dbReference type="Proteomes" id="UP001295423">
    <property type="component" value="Unassembled WGS sequence"/>
</dbReference>
<feature type="region of interest" description="Disordered" evidence="1">
    <location>
        <begin position="29"/>
        <end position="67"/>
    </location>
</feature>
<feature type="compositionally biased region" description="Acidic residues" evidence="1">
    <location>
        <begin position="129"/>
        <end position="138"/>
    </location>
</feature>
<feature type="compositionally biased region" description="Polar residues" evidence="1">
    <location>
        <begin position="52"/>
        <end position="62"/>
    </location>
</feature>
<dbReference type="AlphaFoldDB" id="A0AAD2JI45"/>
<proteinExistence type="predicted"/>
<feature type="region of interest" description="Disordered" evidence="1">
    <location>
        <begin position="311"/>
        <end position="368"/>
    </location>
</feature>
<feature type="compositionally biased region" description="Basic and acidic residues" evidence="1">
    <location>
        <begin position="38"/>
        <end position="50"/>
    </location>
</feature>
<evidence type="ECO:0000256" key="1">
    <source>
        <dbReference type="SAM" id="MobiDB-lite"/>
    </source>
</evidence>
<reference evidence="2" key="1">
    <citation type="submission" date="2023-08" db="EMBL/GenBank/DDBJ databases">
        <authorList>
            <person name="Audoor S."/>
            <person name="Bilcke G."/>
        </authorList>
    </citation>
    <scope>NUCLEOTIDE SEQUENCE</scope>
</reference>
<protein>
    <submittedName>
        <fullName evidence="2">Uncharacterized protein</fullName>
    </submittedName>
</protein>
<gene>
    <name evidence="2" type="ORF">CYCCA115_LOCUS13669</name>
</gene>
<feature type="region of interest" description="Disordered" evidence="1">
    <location>
        <begin position="92"/>
        <end position="158"/>
    </location>
</feature>
<evidence type="ECO:0000313" key="3">
    <source>
        <dbReference type="Proteomes" id="UP001295423"/>
    </source>
</evidence>
<sequence length="380" mass="42220">MRLSKFLSPSRYLTLPSIDTFKYSSPFAAATKRRRSQQKKEAEQLPREQQETEQSLSGQQAQTDEECGATLFNVEMVALAAERSTLVFEEEREAMAGEAEASHEVRKESETQRQDVDIRRYGLATDCREEPDEEESDQEPIQLRKVANRTATKTSEENDYEPSFIDTLCFSSKAASGVIEESHAEDDASQVIKLDQNAPPPPYRLVGGYIYKNHKDTPMGMSIKNSTTKQGVYISDHQIGSRFKWSTDLAVDGMQILSINGLSCPSDLEVTVDMMKQAEGDLKLIAAVIDPPKVIAPFDDDEDSLESLEACNQEEDGKESGSEALSDSESDSEDGVSALTDEKQRATQSSYQETNSKDANAPETTPVLALLRERSTIQFI</sequence>
<organism evidence="2 3">
    <name type="scientific">Cylindrotheca closterium</name>
    <dbReference type="NCBI Taxonomy" id="2856"/>
    <lineage>
        <taxon>Eukaryota</taxon>
        <taxon>Sar</taxon>
        <taxon>Stramenopiles</taxon>
        <taxon>Ochrophyta</taxon>
        <taxon>Bacillariophyta</taxon>
        <taxon>Bacillariophyceae</taxon>
        <taxon>Bacillariophycidae</taxon>
        <taxon>Bacillariales</taxon>
        <taxon>Bacillariaceae</taxon>
        <taxon>Cylindrotheca</taxon>
    </lineage>
</organism>